<accession>A0A120FPE1</accession>
<keyword evidence="3" id="KW-1185">Reference proteome</keyword>
<dbReference type="InterPro" id="IPR046787">
    <property type="entry name" value="DnaT_2"/>
</dbReference>
<evidence type="ECO:0000313" key="3">
    <source>
        <dbReference type="Proteomes" id="UP000068164"/>
    </source>
</evidence>
<dbReference type="Proteomes" id="UP000068164">
    <property type="component" value="Unassembled WGS sequence"/>
</dbReference>
<comment type="caution">
    <text evidence="2">The sequence shown here is derived from an EMBL/GenBank/DDBJ whole genome shotgun (WGS) entry which is preliminary data.</text>
</comment>
<proteinExistence type="predicted"/>
<gene>
    <name evidence="2" type="ORF">AS026_31970</name>
</gene>
<organism evidence="2 3">
    <name type="scientific">Rhizobium altiplani</name>
    <dbReference type="NCBI Taxonomy" id="1864509"/>
    <lineage>
        <taxon>Bacteria</taxon>
        <taxon>Pseudomonadati</taxon>
        <taxon>Pseudomonadota</taxon>
        <taxon>Alphaproteobacteria</taxon>
        <taxon>Hyphomicrobiales</taxon>
        <taxon>Rhizobiaceae</taxon>
        <taxon>Rhizobium/Agrobacterium group</taxon>
        <taxon>Rhizobium</taxon>
    </lineage>
</organism>
<reference evidence="2 3" key="1">
    <citation type="submission" date="2015-11" db="EMBL/GenBank/DDBJ databases">
        <title>Draft Genome Sequence of the Strain BR 10423 (Rhizobium sp.) isolated from nodules of Mimosa pudica.</title>
        <authorList>
            <person name="Barauna A.C."/>
            <person name="Zilli J.E."/>
            <person name="Simoes-Araujo J.L."/>
            <person name="Reis V.M."/>
            <person name="James E.K."/>
            <person name="Reis F.B.Jr."/>
            <person name="Rouws L.F."/>
            <person name="Passos S.R."/>
            <person name="Gois S.R."/>
        </authorList>
    </citation>
    <scope>NUCLEOTIDE SEQUENCE [LARGE SCALE GENOMIC DNA]</scope>
    <source>
        <strain evidence="2 3">BR10423</strain>
    </source>
</reference>
<name>A0A120FPE1_9HYPH</name>
<dbReference type="AlphaFoldDB" id="A0A120FPE1"/>
<protein>
    <recommendedName>
        <fullName evidence="1">Putative DnaT-like domain-containing protein</fullName>
    </recommendedName>
</protein>
<dbReference type="EMBL" id="LNCD01000033">
    <property type="protein sequence ID" value="KWV56839.1"/>
    <property type="molecule type" value="Genomic_DNA"/>
</dbReference>
<dbReference type="Pfam" id="PF20557">
    <property type="entry name" value="DnaT_2"/>
    <property type="match status" value="1"/>
</dbReference>
<feature type="domain" description="Putative DnaT-like" evidence="1">
    <location>
        <begin position="3"/>
        <end position="67"/>
    </location>
</feature>
<evidence type="ECO:0000259" key="1">
    <source>
        <dbReference type="Pfam" id="PF20557"/>
    </source>
</evidence>
<evidence type="ECO:0000313" key="2">
    <source>
        <dbReference type="EMBL" id="KWV56839.1"/>
    </source>
</evidence>
<sequence length="106" mass="11699">MMSNQKLDFVMTEEEDLEGAVRLASDLIDLLPFSGQKSHPLQKRAWPRTGVFDTQGDEIVGIPPEVELLCEAIVTCLIADICFDMQTLSAAVAPLLNDDCARARLH</sequence>